<organism evidence="3 4">
    <name type="scientific">Bacteroides oleiciplenus YIT 12058</name>
    <dbReference type="NCBI Taxonomy" id="742727"/>
    <lineage>
        <taxon>Bacteria</taxon>
        <taxon>Pseudomonadati</taxon>
        <taxon>Bacteroidota</taxon>
        <taxon>Bacteroidia</taxon>
        <taxon>Bacteroidales</taxon>
        <taxon>Bacteroidaceae</taxon>
        <taxon>Bacteroides</taxon>
    </lineage>
</organism>
<dbReference type="SMART" id="SM00297">
    <property type="entry name" value="BROMO"/>
    <property type="match status" value="1"/>
</dbReference>
<evidence type="ECO:0000313" key="4">
    <source>
        <dbReference type="Proteomes" id="UP000009872"/>
    </source>
</evidence>
<dbReference type="Gene3D" id="1.20.920.10">
    <property type="entry name" value="Bromodomain-like"/>
    <property type="match status" value="1"/>
</dbReference>
<gene>
    <name evidence="3" type="ORF">HMPREF9447_03922</name>
</gene>
<dbReference type="RefSeq" id="WP_009131445.1">
    <property type="nucleotide sequence ID" value="NZ_JH992943.1"/>
</dbReference>
<dbReference type="Pfam" id="PF00439">
    <property type="entry name" value="Bromodomain"/>
    <property type="match status" value="1"/>
</dbReference>
<dbReference type="STRING" id="742727.HMPREF9447_03922"/>
<dbReference type="CDD" id="cd04369">
    <property type="entry name" value="Bromodomain"/>
    <property type="match status" value="1"/>
</dbReference>
<accession>K9DX62</accession>
<dbReference type="InterPro" id="IPR036427">
    <property type="entry name" value="Bromodomain-like_sf"/>
</dbReference>
<evidence type="ECO:0000256" key="1">
    <source>
        <dbReference type="SAM" id="MobiDB-lite"/>
    </source>
</evidence>
<dbReference type="eggNOG" id="COG5412">
    <property type="taxonomic scope" value="Bacteria"/>
</dbReference>
<dbReference type="PANTHER" id="PTHR22881:SF27">
    <property type="entry name" value="BROMODOMAIN CONTAINING 7_9"/>
    <property type="match status" value="1"/>
</dbReference>
<evidence type="ECO:0000313" key="3">
    <source>
        <dbReference type="EMBL" id="EKU89048.1"/>
    </source>
</evidence>
<sequence length="405" mass="45742">MSKINKPSEQCKSHSLSINSDSESCRQGKLAFVDNRHSVQLQQSMIKAVQRQVIQQPLSREGYNDPESNATWETENIGGSEVGIEMTAYLAINHIAGDPPGSGALKEICSVLPTDPTLPNQYKYIKGHLLNDNVGGPGRGFNLFPITADANDKHESAIEATVKDWVNVKKQLVKYHVKVNHGGLQEFNPPIPSSKYIESTLTCTADILNPEDRSSSINHVSATIHSKYDATPQVTDINEDQNIYANQTYPELTPFLSSRVHEKSFEELWATLGPQERAEYTRVMQQSYYEIQRLLQIYKAIPKQPVTMDGLYTMAAKIMKSSGLLEYLSQPINDHEESNYYEIIKKPMNMSTIRRKYQTNMYSSLSEMEMDIILCLDNCILYHGPDSMLSNLAKHAKAMFIKKIR</sequence>
<proteinExistence type="predicted"/>
<keyword evidence="4" id="KW-1185">Reference proteome</keyword>
<feature type="domain" description="Bromo" evidence="2">
    <location>
        <begin position="320"/>
        <end position="390"/>
    </location>
</feature>
<dbReference type="Proteomes" id="UP000009872">
    <property type="component" value="Unassembled WGS sequence"/>
</dbReference>
<comment type="caution">
    <text evidence="3">The sequence shown here is derived from an EMBL/GenBank/DDBJ whole genome shotgun (WGS) entry which is preliminary data.</text>
</comment>
<dbReference type="OrthoDB" id="4317910at2"/>
<dbReference type="EMBL" id="ADLF01000016">
    <property type="protein sequence ID" value="EKU89048.1"/>
    <property type="molecule type" value="Genomic_DNA"/>
</dbReference>
<reference evidence="3 4" key="1">
    <citation type="submission" date="2012-09" db="EMBL/GenBank/DDBJ databases">
        <title>The Genome Sequence of Bacteroides oleiciplenus YIT 12058.</title>
        <authorList>
            <consortium name="The Broad Institute Genome Sequencing Platform"/>
            <person name="Earl A."/>
            <person name="Ward D."/>
            <person name="Feldgarden M."/>
            <person name="Gevers D."/>
            <person name="Morotomi M."/>
            <person name="Walker B."/>
            <person name="Young S.K."/>
            <person name="Zeng Q."/>
            <person name="Gargeya S."/>
            <person name="Fitzgerald M."/>
            <person name="Haas B."/>
            <person name="Abouelleil A."/>
            <person name="Alvarado L."/>
            <person name="Arachchi H.M."/>
            <person name="Berlin A.M."/>
            <person name="Chapman S.B."/>
            <person name="Goldberg J."/>
            <person name="Griggs A."/>
            <person name="Gujja S."/>
            <person name="Hansen M."/>
            <person name="Howarth C."/>
            <person name="Imamovic A."/>
            <person name="Larimer J."/>
            <person name="McCowen C."/>
            <person name="Montmayeur A."/>
            <person name="Murphy C."/>
            <person name="Neiman D."/>
            <person name="Pearson M."/>
            <person name="Priest M."/>
            <person name="Roberts A."/>
            <person name="Saif S."/>
            <person name="Shea T."/>
            <person name="Sisk P."/>
            <person name="Sykes S."/>
            <person name="Wortman J."/>
            <person name="Nusbaum C."/>
            <person name="Birren B."/>
        </authorList>
    </citation>
    <scope>NUCLEOTIDE SEQUENCE [LARGE SCALE GENOMIC DNA]</scope>
    <source>
        <strain evidence="3 4">YIT 12058</strain>
    </source>
</reference>
<protein>
    <recommendedName>
        <fullName evidence="2">Bromo domain-containing protein</fullName>
    </recommendedName>
</protein>
<dbReference type="PATRIC" id="fig|742727.4.peg.3996"/>
<dbReference type="SUPFAM" id="SSF47370">
    <property type="entry name" value="Bromodomain"/>
    <property type="match status" value="1"/>
</dbReference>
<dbReference type="AlphaFoldDB" id="K9DX62"/>
<evidence type="ECO:0000259" key="2">
    <source>
        <dbReference type="PROSITE" id="PS50014"/>
    </source>
</evidence>
<feature type="region of interest" description="Disordered" evidence="1">
    <location>
        <begin position="1"/>
        <end position="21"/>
    </location>
</feature>
<dbReference type="HOGENOM" id="CLU_679078_0_0_10"/>
<dbReference type="PRINTS" id="PR00503">
    <property type="entry name" value="BROMODOMAIN"/>
</dbReference>
<dbReference type="PANTHER" id="PTHR22881">
    <property type="entry name" value="BROMODOMAIN CONTAINING PROTEIN"/>
    <property type="match status" value="1"/>
</dbReference>
<dbReference type="InterPro" id="IPR001487">
    <property type="entry name" value="Bromodomain"/>
</dbReference>
<name>K9DX62_9BACE</name>
<dbReference type="PROSITE" id="PS50014">
    <property type="entry name" value="BROMODOMAIN_2"/>
    <property type="match status" value="1"/>
</dbReference>
<dbReference type="InterPro" id="IPR051831">
    <property type="entry name" value="Bromodomain_contain_prot"/>
</dbReference>